<dbReference type="InParanoid" id="G3HKC4"/>
<evidence type="ECO:0000313" key="2">
    <source>
        <dbReference type="Proteomes" id="UP000001075"/>
    </source>
</evidence>
<protein>
    <submittedName>
        <fullName evidence="1">Uncharacterized protein</fullName>
    </submittedName>
</protein>
<proteinExistence type="predicted"/>
<dbReference type="Proteomes" id="UP000001075">
    <property type="component" value="Unassembled WGS sequence"/>
</dbReference>
<dbReference type="AlphaFoldDB" id="G3HKC4"/>
<dbReference type="EMBL" id="JH000457">
    <property type="protein sequence ID" value="EGW12093.1"/>
    <property type="molecule type" value="Genomic_DNA"/>
</dbReference>
<organism evidence="1 2">
    <name type="scientific">Cricetulus griseus</name>
    <name type="common">Chinese hamster</name>
    <name type="synonym">Cricetulus barabensis griseus</name>
    <dbReference type="NCBI Taxonomy" id="10029"/>
    <lineage>
        <taxon>Eukaryota</taxon>
        <taxon>Metazoa</taxon>
        <taxon>Chordata</taxon>
        <taxon>Craniata</taxon>
        <taxon>Vertebrata</taxon>
        <taxon>Euteleostomi</taxon>
        <taxon>Mammalia</taxon>
        <taxon>Eutheria</taxon>
        <taxon>Euarchontoglires</taxon>
        <taxon>Glires</taxon>
        <taxon>Rodentia</taxon>
        <taxon>Myomorpha</taxon>
        <taxon>Muroidea</taxon>
        <taxon>Cricetidae</taxon>
        <taxon>Cricetinae</taxon>
        <taxon>Cricetulus</taxon>
    </lineage>
</organism>
<sequence length="58" mass="6474">MSQLIDSQGALRKRKQRLYLTLTFLFAVKKSRSPPCLRVLCREGSAGSRYALSGTLSL</sequence>
<reference evidence="2" key="1">
    <citation type="journal article" date="2011" name="Nat. Biotechnol.">
        <title>The genomic sequence of the Chinese hamster ovary (CHO)-K1 cell line.</title>
        <authorList>
            <person name="Xu X."/>
            <person name="Nagarajan H."/>
            <person name="Lewis N.E."/>
            <person name="Pan S."/>
            <person name="Cai Z."/>
            <person name="Liu X."/>
            <person name="Chen W."/>
            <person name="Xie M."/>
            <person name="Wang W."/>
            <person name="Hammond S."/>
            <person name="Andersen M.R."/>
            <person name="Neff N."/>
            <person name="Passarelli B."/>
            <person name="Koh W."/>
            <person name="Fan H.C."/>
            <person name="Wang J."/>
            <person name="Gui Y."/>
            <person name="Lee K.H."/>
            <person name="Betenbaugh M.J."/>
            <person name="Quake S.R."/>
            <person name="Famili I."/>
            <person name="Palsson B.O."/>
            <person name="Wang J."/>
        </authorList>
    </citation>
    <scope>NUCLEOTIDE SEQUENCE [LARGE SCALE GENOMIC DNA]</scope>
    <source>
        <strain evidence="2">CHO K1 cell line</strain>
    </source>
</reference>
<gene>
    <name evidence="1" type="ORF">I79_011144</name>
</gene>
<accession>G3HKC4</accession>
<evidence type="ECO:0000313" key="1">
    <source>
        <dbReference type="EMBL" id="EGW12093.1"/>
    </source>
</evidence>
<name>G3HKC4_CRIGR</name>